<evidence type="ECO:0000313" key="1">
    <source>
        <dbReference type="EMBL" id="KKS80975.1"/>
    </source>
</evidence>
<dbReference type="Pfam" id="PF13196">
    <property type="entry name" value="DUF4012"/>
    <property type="match status" value="1"/>
</dbReference>
<dbReference type="InterPro" id="IPR025101">
    <property type="entry name" value="DUF4012"/>
</dbReference>
<evidence type="ECO:0008006" key="3">
    <source>
        <dbReference type="Google" id="ProtNLM"/>
    </source>
</evidence>
<gene>
    <name evidence="1" type="ORF">UV56_C0003G0015</name>
</gene>
<evidence type="ECO:0000313" key="2">
    <source>
        <dbReference type="Proteomes" id="UP000034611"/>
    </source>
</evidence>
<dbReference type="Proteomes" id="UP000034611">
    <property type="component" value="Unassembled WGS sequence"/>
</dbReference>
<proteinExistence type="predicted"/>
<name>A0A0G1C5M7_9BACT</name>
<dbReference type="AlphaFoldDB" id="A0A0G1C5M7"/>
<dbReference type="EMBL" id="LCEY01000003">
    <property type="protein sequence ID" value="KKS80975.1"/>
    <property type="molecule type" value="Genomic_DNA"/>
</dbReference>
<accession>A0A0G1C5M7</accession>
<organism evidence="1 2">
    <name type="scientific">Candidatus Woesebacteria bacterium GW2011_GWC1_43_10b</name>
    <dbReference type="NCBI Taxonomy" id="1618585"/>
    <lineage>
        <taxon>Bacteria</taxon>
        <taxon>Candidatus Woeseibacteriota</taxon>
    </lineage>
</organism>
<comment type="caution">
    <text evidence="1">The sequence shown here is derived from an EMBL/GenBank/DDBJ whole genome shotgun (WGS) entry which is preliminary data.</text>
</comment>
<reference evidence="1 2" key="1">
    <citation type="journal article" date="2015" name="Nature">
        <title>rRNA introns, odd ribosomes, and small enigmatic genomes across a large radiation of phyla.</title>
        <authorList>
            <person name="Brown C.T."/>
            <person name="Hug L.A."/>
            <person name="Thomas B.C."/>
            <person name="Sharon I."/>
            <person name="Castelle C.J."/>
            <person name="Singh A."/>
            <person name="Wilkins M.J."/>
            <person name="Williams K.H."/>
            <person name="Banfield J.F."/>
        </authorList>
    </citation>
    <scope>NUCLEOTIDE SEQUENCE [LARGE SCALE GENOMIC DNA]</scope>
</reference>
<protein>
    <recommendedName>
        <fullName evidence="3">DUF4012 domain-containing protein</fullName>
    </recommendedName>
</protein>
<sequence length="569" mass="63275">MVILFWLLALPFVLIFASGASLSLAYNRFLNNDWNSASFLFKSTQRLAAASGLGVGGKIGFVKDGSHILEKAGQIGERGIGVSKYMVELLNHVTGEEDYDLNSLSENLSLELNVLYQDVSFLETEIGHLPLTDRKLIPGLSKLSEARKYLSSASEITKYLPSLLGQDQTRSYMVLFQNNMELRPTGGFIGSFALVTFNKGKLIDMEVLDVYSADGQLKGHVEPPVPIKNYLGEANWFLRDSNWDPDFPTSAQRAEWFLEKEMDRGVDGVIAVDLELARSILKKTGPLTLADFNQQIDEKNLYERVQYEVESEFFPGSRKKANFLTALSQALMTKVLGNGDANYLGLGKLVLDNLEERHIQIFLHETEVLRAVSKLGWDGAVKTPLCGDNCQPLLVGLAEANLGVNKSNYFIQRSMSLVTTVNEKSVENKMEVVFKNNASTALGVQGTYKNYIRLITNSDSEIKGAEIVEPSQRKVVVPETKTVAGRKESGLLLEVKPGQQKRVVFTWSVPVKVDFSKKGEMPFLWRKQAGTTGDLVNLQIKTPPFVLTKGDTSAYNTVLSRDINSLVYW</sequence>